<keyword evidence="6 12" id="KW-0285">Flavoprotein</keyword>
<keyword evidence="7 12" id="KW-0662">Pyridine nucleotide biosynthesis</keyword>
<dbReference type="SUPFAM" id="SSF46977">
    <property type="entry name" value="Succinate dehydrogenase/fumarate reductase flavoprotein C-terminal domain"/>
    <property type="match status" value="1"/>
</dbReference>
<evidence type="ECO:0000256" key="3">
    <source>
        <dbReference type="ARBA" id="ARBA00008562"/>
    </source>
</evidence>
<dbReference type="PRINTS" id="PR00368">
    <property type="entry name" value="FADPNR"/>
</dbReference>
<dbReference type="InterPro" id="IPR005288">
    <property type="entry name" value="NadB"/>
</dbReference>
<dbReference type="Proteomes" id="UP000562464">
    <property type="component" value="Unassembled WGS sequence"/>
</dbReference>
<dbReference type="Pfam" id="PF00890">
    <property type="entry name" value="FAD_binding_2"/>
    <property type="match status" value="1"/>
</dbReference>
<comment type="caution">
    <text evidence="14">The sequence shown here is derived from an EMBL/GenBank/DDBJ whole genome shotgun (WGS) entry which is preliminary data.</text>
</comment>
<comment type="subcellular location">
    <subcellularLocation>
        <location evidence="12">Cytoplasm</location>
    </subcellularLocation>
</comment>
<dbReference type="InterPro" id="IPR003953">
    <property type="entry name" value="FAD-dep_OxRdtase_2_FAD-bd"/>
</dbReference>
<name>A0A841CBF3_9LACT</name>
<evidence type="ECO:0000256" key="5">
    <source>
        <dbReference type="ARBA" id="ARBA00021901"/>
    </source>
</evidence>
<comment type="catalytic activity">
    <reaction evidence="10">
        <text>L-aspartate + O2 = iminosuccinate + H2O2</text>
        <dbReference type="Rhea" id="RHEA:25876"/>
        <dbReference type="ChEBI" id="CHEBI:15379"/>
        <dbReference type="ChEBI" id="CHEBI:16240"/>
        <dbReference type="ChEBI" id="CHEBI:29991"/>
        <dbReference type="ChEBI" id="CHEBI:77875"/>
        <dbReference type="EC" id="1.4.3.16"/>
    </reaction>
    <physiologicalReaction direction="left-to-right" evidence="10">
        <dbReference type="Rhea" id="RHEA:25877"/>
    </physiologicalReaction>
</comment>
<dbReference type="AlphaFoldDB" id="A0A841CBF3"/>
<evidence type="ECO:0000256" key="11">
    <source>
        <dbReference type="NCBIfam" id="TIGR00551"/>
    </source>
</evidence>
<evidence type="ECO:0000256" key="6">
    <source>
        <dbReference type="ARBA" id="ARBA00022630"/>
    </source>
</evidence>
<dbReference type="PANTHER" id="PTHR42716">
    <property type="entry name" value="L-ASPARTATE OXIDASE"/>
    <property type="match status" value="1"/>
</dbReference>
<comment type="pathway">
    <text evidence="2 12">Cofactor biosynthesis; NAD(+) biosynthesis; iminoaspartate from L-aspartate (oxidase route): step 1/1.</text>
</comment>
<dbReference type="GO" id="GO:0033765">
    <property type="term" value="F:steroid dehydrogenase activity, acting on the CH-CH group of donors"/>
    <property type="evidence" value="ECO:0007669"/>
    <property type="project" value="UniProtKB-ARBA"/>
</dbReference>
<dbReference type="SUPFAM" id="SSF51905">
    <property type="entry name" value="FAD/NAD(P)-binding domain"/>
    <property type="match status" value="1"/>
</dbReference>
<comment type="cofactor">
    <cofactor evidence="1 12">
        <name>FAD</name>
        <dbReference type="ChEBI" id="CHEBI:57692"/>
    </cofactor>
</comment>
<dbReference type="GO" id="GO:0008734">
    <property type="term" value="F:L-aspartate oxidase activity"/>
    <property type="evidence" value="ECO:0007669"/>
    <property type="project" value="UniProtKB-UniRule"/>
</dbReference>
<dbReference type="Gene3D" id="3.90.700.10">
    <property type="entry name" value="Succinate dehydrogenase/fumarate reductase flavoprotein, catalytic domain"/>
    <property type="match status" value="1"/>
</dbReference>
<reference evidence="14 15" key="1">
    <citation type="submission" date="2020-08" db="EMBL/GenBank/DDBJ databases">
        <title>Genomic Encyclopedia of Type Strains, Phase IV (KMG-IV): sequencing the most valuable type-strain genomes for metagenomic binning, comparative biology and taxonomic classification.</title>
        <authorList>
            <person name="Goeker M."/>
        </authorList>
    </citation>
    <scope>NUCLEOTIDE SEQUENCE [LARGE SCALE GENOMIC DNA]</scope>
    <source>
        <strain evidence="14 15">DSM 14925</strain>
    </source>
</reference>
<dbReference type="GO" id="GO:0034628">
    <property type="term" value="P:'de novo' NAD+ biosynthetic process from L-aspartate"/>
    <property type="evidence" value="ECO:0007669"/>
    <property type="project" value="TreeGrafter"/>
</dbReference>
<feature type="domain" description="FAD-dependent oxidoreductase 2 FAD-binding" evidence="13">
    <location>
        <begin position="5"/>
        <end position="371"/>
    </location>
</feature>
<dbReference type="EMBL" id="JACHHV010000043">
    <property type="protein sequence ID" value="MBB5888719.1"/>
    <property type="molecule type" value="Genomic_DNA"/>
</dbReference>
<dbReference type="EC" id="1.4.3.16" evidence="4 11"/>
<dbReference type="Gene3D" id="1.20.58.100">
    <property type="entry name" value="Fumarate reductase/succinate dehydrogenase flavoprotein-like, C-terminal domain"/>
    <property type="match status" value="1"/>
</dbReference>
<proteinExistence type="inferred from homology"/>
<dbReference type="InterPro" id="IPR037099">
    <property type="entry name" value="Fum_R/Succ_DH_flav-like_C_sf"/>
</dbReference>
<evidence type="ECO:0000256" key="4">
    <source>
        <dbReference type="ARBA" id="ARBA00012173"/>
    </source>
</evidence>
<evidence type="ECO:0000313" key="14">
    <source>
        <dbReference type="EMBL" id="MBB5888719.1"/>
    </source>
</evidence>
<dbReference type="Gene3D" id="3.50.50.60">
    <property type="entry name" value="FAD/NAD(P)-binding domain"/>
    <property type="match status" value="1"/>
</dbReference>
<keyword evidence="15" id="KW-1185">Reference proteome</keyword>
<evidence type="ECO:0000256" key="9">
    <source>
        <dbReference type="ARBA" id="ARBA00023002"/>
    </source>
</evidence>
<sequence>MRKKVVIIGSGLAGSIVAYYLDDQVDITILTKGRRSESNSMLAQGGIAAVMSPFDNKKNHIMDTLVAGAFHNNKEAVDFLVDEGPEVIKDLIRKGMKFDCDDQGNLSFGLEGAHSFARILHSGGDRTGKKVTEFVQKQLSRKITWIEFAMAVDWIIEENEVIGVRYLNSDERMITLKADAFVLTSGGVGQLFNITSNDKSITGDGLAMTARVGGQLTDLEFLQFHPTLLAADKGIHPILISEAVRGAGAVLVNSYGKAIMAGRHEKEDLAPRDVVSRVVNEHIKKGESVYLDISKVENFEARFPFITDYLLQTKSPYQNTKKIPIQPGMHFMMGGIKTDLKGKTSLGNLYAVGEVACTGVHGANRLASNSLLEILAFGQSTAQSILNLLNRDIALVQSDEKTEIFHEIQFNLPERSLLKEKVSKTLGIVRKTSEVKDFIAWLSSYQFEFLPERMNKAELEVANLCLVSKEIALAVLNRHKSLGAHYLIEEEQ</sequence>
<evidence type="ECO:0000313" key="15">
    <source>
        <dbReference type="Proteomes" id="UP000562464"/>
    </source>
</evidence>
<evidence type="ECO:0000259" key="13">
    <source>
        <dbReference type="Pfam" id="PF00890"/>
    </source>
</evidence>
<evidence type="ECO:0000256" key="12">
    <source>
        <dbReference type="RuleBase" id="RU362049"/>
    </source>
</evidence>
<dbReference type="PANTHER" id="PTHR42716:SF2">
    <property type="entry name" value="L-ASPARTATE OXIDASE, CHLOROPLASTIC"/>
    <property type="match status" value="1"/>
</dbReference>
<keyword evidence="9 12" id="KW-0560">Oxidoreductase</keyword>
<evidence type="ECO:0000256" key="1">
    <source>
        <dbReference type="ARBA" id="ARBA00001974"/>
    </source>
</evidence>
<dbReference type="InterPro" id="IPR036188">
    <property type="entry name" value="FAD/NAD-bd_sf"/>
</dbReference>
<dbReference type="GO" id="GO:0005737">
    <property type="term" value="C:cytoplasm"/>
    <property type="evidence" value="ECO:0007669"/>
    <property type="project" value="UniProtKB-SubCell"/>
</dbReference>
<evidence type="ECO:0000256" key="10">
    <source>
        <dbReference type="ARBA" id="ARBA00048305"/>
    </source>
</evidence>
<dbReference type="InterPro" id="IPR027477">
    <property type="entry name" value="Succ_DH/fumarate_Rdtase_cat_sf"/>
</dbReference>
<comment type="function">
    <text evidence="12">Catalyzes the oxidation of L-aspartate to iminoaspartate.</text>
</comment>
<evidence type="ECO:0000256" key="2">
    <source>
        <dbReference type="ARBA" id="ARBA00004950"/>
    </source>
</evidence>
<evidence type="ECO:0000256" key="8">
    <source>
        <dbReference type="ARBA" id="ARBA00022827"/>
    </source>
</evidence>
<dbReference type="UniPathway" id="UPA00253">
    <property type="reaction ID" value="UER00326"/>
</dbReference>
<dbReference type="RefSeq" id="WP_183541073.1">
    <property type="nucleotide sequence ID" value="NZ_JACHHV010000043.1"/>
</dbReference>
<accession>A0A841CBF3</accession>
<protein>
    <recommendedName>
        <fullName evidence="5 11">L-aspartate oxidase</fullName>
        <ecNumber evidence="4 11">1.4.3.16</ecNumber>
    </recommendedName>
</protein>
<gene>
    <name evidence="14" type="ORF">HNQ37_001632</name>
</gene>
<dbReference type="SUPFAM" id="SSF56425">
    <property type="entry name" value="Succinate dehydrogenase/fumarate reductase flavoprotein, catalytic domain"/>
    <property type="match status" value="1"/>
</dbReference>
<keyword evidence="8 12" id="KW-0274">FAD</keyword>
<dbReference type="NCBIfam" id="TIGR00551">
    <property type="entry name" value="nadB"/>
    <property type="match status" value="1"/>
</dbReference>
<organism evidence="14 15">
    <name type="scientific">Lactovum miscens</name>
    <dbReference type="NCBI Taxonomy" id="190387"/>
    <lineage>
        <taxon>Bacteria</taxon>
        <taxon>Bacillati</taxon>
        <taxon>Bacillota</taxon>
        <taxon>Bacilli</taxon>
        <taxon>Lactobacillales</taxon>
        <taxon>Streptococcaceae</taxon>
        <taxon>Lactovum</taxon>
    </lineage>
</organism>
<evidence type="ECO:0000256" key="7">
    <source>
        <dbReference type="ARBA" id="ARBA00022642"/>
    </source>
</evidence>
<comment type="similarity">
    <text evidence="3 12">Belongs to the FAD-dependent oxidoreductase 2 family. NadB subfamily.</text>
</comment>